<protein>
    <recommendedName>
        <fullName evidence="9">Nucleoporin POM33</fullName>
    </recommendedName>
</protein>
<evidence type="ECO:0000313" key="7">
    <source>
        <dbReference type="EMBL" id="PSK40583.1"/>
    </source>
</evidence>
<dbReference type="VEuPathDB" id="FungiDB:C7M61_000231"/>
<gene>
    <name evidence="7" type="ORF">C7M61_000231</name>
</gene>
<feature type="transmembrane region" description="Helical" evidence="6">
    <location>
        <begin position="64"/>
        <end position="82"/>
    </location>
</feature>
<dbReference type="PANTHER" id="PTHR12703:SF4">
    <property type="entry name" value="TRANSMEMBRANE PROTEIN 33"/>
    <property type="match status" value="1"/>
</dbReference>
<dbReference type="Pfam" id="PF03661">
    <property type="entry name" value="TMEM33_Pom33"/>
    <property type="match status" value="1"/>
</dbReference>
<comment type="caution">
    <text evidence="7">The sequence shown here is derived from an EMBL/GenBank/DDBJ whole genome shotgun (WGS) entry which is preliminary data.</text>
</comment>
<organism evidence="7 8">
    <name type="scientific">Candidozyma pseudohaemuli</name>
    <dbReference type="NCBI Taxonomy" id="418784"/>
    <lineage>
        <taxon>Eukaryota</taxon>
        <taxon>Fungi</taxon>
        <taxon>Dikarya</taxon>
        <taxon>Ascomycota</taxon>
        <taxon>Saccharomycotina</taxon>
        <taxon>Pichiomycetes</taxon>
        <taxon>Metschnikowiaceae</taxon>
        <taxon>Candidozyma</taxon>
    </lineage>
</organism>
<dbReference type="GeneID" id="36563624"/>
<keyword evidence="5 6" id="KW-0472">Membrane</keyword>
<dbReference type="InterPro" id="IPR005344">
    <property type="entry name" value="TMEM33/Pom33"/>
</dbReference>
<dbReference type="GO" id="GO:0061024">
    <property type="term" value="P:membrane organization"/>
    <property type="evidence" value="ECO:0007669"/>
    <property type="project" value="TreeGrafter"/>
</dbReference>
<name>A0A2P7YX83_9ASCO</name>
<feature type="transmembrane region" description="Helical" evidence="6">
    <location>
        <begin position="34"/>
        <end position="52"/>
    </location>
</feature>
<dbReference type="EMBL" id="PYFQ01000001">
    <property type="protein sequence ID" value="PSK40583.1"/>
    <property type="molecule type" value="Genomic_DNA"/>
</dbReference>
<comment type="similarity">
    <text evidence="2">Belongs to the PER33/POM33 family.</text>
</comment>
<dbReference type="GO" id="GO:0071786">
    <property type="term" value="P:endoplasmic reticulum tubular network organization"/>
    <property type="evidence" value="ECO:0007669"/>
    <property type="project" value="TreeGrafter"/>
</dbReference>
<dbReference type="RefSeq" id="XP_024715282.1">
    <property type="nucleotide sequence ID" value="XM_024855683.1"/>
</dbReference>
<sequence length="265" mass="29842">MSAPEQKVNTGAEGTSTSTAPKKDIAATVQTLQFAWYVGHVVTVISTIFYALTYVKVFPRSYKFWYSLALLGVIESFGVLIFQTIKKHGFNAPKLLAEDNAQYLFLSVLLFIAPPHVLLTLLVFFLFSTFHVLSYTKHFILPALDIPETHPLSKKIGDFVAANNNKSIQLAALLEVVTLVWLLIRVITFRKRSLTPFLAYALFIKLRYEKSAFTRNYFKQAEIRVENLVNGSGNPAVKDAWLKAKGVFHQVGSIRFFGENKDKAT</sequence>
<keyword evidence="4 6" id="KW-1133">Transmembrane helix</keyword>
<dbReference type="PANTHER" id="PTHR12703">
    <property type="entry name" value="TRANSMEMBRANE PROTEIN 33"/>
    <property type="match status" value="1"/>
</dbReference>
<dbReference type="AlphaFoldDB" id="A0A2P7YX83"/>
<keyword evidence="8" id="KW-1185">Reference proteome</keyword>
<dbReference type="STRING" id="418784.A0A2P7YX83"/>
<accession>A0A2P7YX83</accession>
<keyword evidence="3 6" id="KW-0812">Transmembrane</keyword>
<comment type="subcellular location">
    <subcellularLocation>
        <location evidence="1">Membrane</location>
        <topology evidence="1">Multi-pass membrane protein</topology>
    </subcellularLocation>
</comment>
<evidence type="ECO:0000256" key="5">
    <source>
        <dbReference type="ARBA" id="ARBA00023136"/>
    </source>
</evidence>
<evidence type="ECO:0008006" key="9">
    <source>
        <dbReference type="Google" id="ProtNLM"/>
    </source>
</evidence>
<evidence type="ECO:0000256" key="1">
    <source>
        <dbReference type="ARBA" id="ARBA00004141"/>
    </source>
</evidence>
<feature type="transmembrane region" description="Helical" evidence="6">
    <location>
        <begin position="168"/>
        <end position="187"/>
    </location>
</feature>
<reference evidence="7 8" key="1">
    <citation type="submission" date="2018-03" db="EMBL/GenBank/DDBJ databases">
        <title>Candida pseudohaemulonii genome assembly and annotation.</title>
        <authorList>
            <person name="Munoz J.F."/>
            <person name="Gade L.G."/>
            <person name="Chow N.A."/>
            <person name="Litvintseva A.P."/>
            <person name="Loparev V.N."/>
            <person name="Cuomo C.A."/>
        </authorList>
    </citation>
    <scope>NUCLEOTIDE SEQUENCE [LARGE SCALE GENOMIC DNA]</scope>
    <source>
        <strain evidence="7 8">B12108</strain>
    </source>
</reference>
<dbReference type="InterPro" id="IPR051645">
    <property type="entry name" value="PER33/POM33_regulator"/>
</dbReference>
<evidence type="ECO:0000256" key="4">
    <source>
        <dbReference type="ARBA" id="ARBA00022989"/>
    </source>
</evidence>
<dbReference type="GO" id="GO:0016020">
    <property type="term" value="C:membrane"/>
    <property type="evidence" value="ECO:0007669"/>
    <property type="project" value="UniProtKB-SubCell"/>
</dbReference>
<evidence type="ECO:0000313" key="8">
    <source>
        <dbReference type="Proteomes" id="UP000241107"/>
    </source>
</evidence>
<evidence type="ECO:0000256" key="3">
    <source>
        <dbReference type="ARBA" id="ARBA00022692"/>
    </source>
</evidence>
<dbReference type="OrthoDB" id="5581259at2759"/>
<feature type="transmembrane region" description="Helical" evidence="6">
    <location>
        <begin position="103"/>
        <end position="127"/>
    </location>
</feature>
<proteinExistence type="inferred from homology"/>
<evidence type="ECO:0000256" key="2">
    <source>
        <dbReference type="ARBA" id="ARBA00007322"/>
    </source>
</evidence>
<dbReference type="GO" id="GO:0005783">
    <property type="term" value="C:endoplasmic reticulum"/>
    <property type="evidence" value="ECO:0007669"/>
    <property type="project" value="TreeGrafter"/>
</dbReference>
<evidence type="ECO:0000256" key="6">
    <source>
        <dbReference type="SAM" id="Phobius"/>
    </source>
</evidence>
<dbReference type="Proteomes" id="UP000241107">
    <property type="component" value="Unassembled WGS sequence"/>
</dbReference>